<name>A0A4Z1GG42_9HELO</name>
<keyword evidence="4" id="KW-1185">Reference proteome</keyword>
<dbReference type="Proteomes" id="UP000297814">
    <property type="component" value="Unassembled WGS sequence"/>
</dbReference>
<accession>A0A4Z1GG42</accession>
<feature type="coiled-coil region" evidence="1">
    <location>
        <begin position="166"/>
        <end position="229"/>
    </location>
</feature>
<evidence type="ECO:0000313" key="3">
    <source>
        <dbReference type="EMBL" id="TGO35108.1"/>
    </source>
</evidence>
<dbReference type="EMBL" id="PQXK01000170">
    <property type="protein sequence ID" value="TGO35108.1"/>
    <property type="molecule type" value="Genomic_DNA"/>
</dbReference>
<protein>
    <submittedName>
        <fullName evidence="3">Uncharacterized protein</fullName>
    </submittedName>
</protein>
<organism evidence="3 4">
    <name type="scientific">Botrytis hyacinthi</name>
    <dbReference type="NCBI Taxonomy" id="278943"/>
    <lineage>
        <taxon>Eukaryota</taxon>
        <taxon>Fungi</taxon>
        <taxon>Dikarya</taxon>
        <taxon>Ascomycota</taxon>
        <taxon>Pezizomycotina</taxon>
        <taxon>Leotiomycetes</taxon>
        <taxon>Helotiales</taxon>
        <taxon>Sclerotiniaceae</taxon>
        <taxon>Botrytis</taxon>
    </lineage>
</organism>
<sequence>MASENHTESSEEHRSTIIACENQADKSYHCPLCLGSGRIPRRIDDIAERSIASVDGHQPMQRRSEVRAIEILWARLNDEEKREFEQKREDEKRKTPGASTAMAQSIITESKGLGDGKERREAKIKKYVRVTASEGNELKDEKKRALKEMHKSMDAATFEENDDHKQKILSDRMKQVEENAAELQRIRDEDQGLEERMNQIMETDGAESLEELEIMNKFYEHQINRLQNMNRRSYREGKELGERINRAVDVDAESGKQLKDLQKLNGYKIEELGDEESNYMDPVENLAGRKKGIEDEKKEEN</sequence>
<keyword evidence="1" id="KW-0175">Coiled coil</keyword>
<proteinExistence type="predicted"/>
<reference evidence="3 4" key="1">
    <citation type="submission" date="2017-12" db="EMBL/GenBank/DDBJ databases">
        <title>Comparative genomics of Botrytis spp.</title>
        <authorList>
            <person name="Valero-Jimenez C.A."/>
            <person name="Tapia P."/>
            <person name="Veloso J."/>
            <person name="Silva-Moreno E."/>
            <person name="Staats M."/>
            <person name="Valdes J.H."/>
            <person name="Van Kan J.A.L."/>
        </authorList>
    </citation>
    <scope>NUCLEOTIDE SEQUENCE [LARGE SCALE GENOMIC DNA]</scope>
    <source>
        <strain evidence="3 4">Bh0001</strain>
    </source>
</reference>
<evidence type="ECO:0000256" key="1">
    <source>
        <dbReference type="SAM" id="Coils"/>
    </source>
</evidence>
<evidence type="ECO:0000313" key="4">
    <source>
        <dbReference type="Proteomes" id="UP000297814"/>
    </source>
</evidence>
<gene>
    <name evidence="3" type="ORF">BHYA_0170g00200</name>
</gene>
<dbReference type="AlphaFoldDB" id="A0A4Z1GG42"/>
<feature type="compositionally biased region" description="Basic and acidic residues" evidence="2">
    <location>
        <begin position="80"/>
        <end position="94"/>
    </location>
</feature>
<feature type="region of interest" description="Disordered" evidence="2">
    <location>
        <begin position="80"/>
        <end position="101"/>
    </location>
</feature>
<comment type="caution">
    <text evidence="3">The sequence shown here is derived from an EMBL/GenBank/DDBJ whole genome shotgun (WGS) entry which is preliminary data.</text>
</comment>
<feature type="region of interest" description="Disordered" evidence="2">
    <location>
        <begin position="272"/>
        <end position="301"/>
    </location>
</feature>
<feature type="compositionally biased region" description="Basic and acidic residues" evidence="2">
    <location>
        <begin position="291"/>
        <end position="301"/>
    </location>
</feature>
<evidence type="ECO:0000256" key="2">
    <source>
        <dbReference type="SAM" id="MobiDB-lite"/>
    </source>
</evidence>